<dbReference type="InterPro" id="IPR010985">
    <property type="entry name" value="Ribbon_hlx_hlx"/>
</dbReference>
<proteinExistence type="predicted"/>
<gene>
    <name evidence="1" type="ORF">GEOBRER4_n0025</name>
</gene>
<evidence type="ECO:0000313" key="2">
    <source>
        <dbReference type="Proteomes" id="UP000515472"/>
    </source>
</evidence>
<dbReference type="InterPro" id="IPR008651">
    <property type="entry name" value="Uncharacterised_HicB"/>
</dbReference>
<accession>A0A6S6LUG9</accession>
<organism evidence="1 2">
    <name type="scientific">Citrifermentans bremense</name>
    <dbReference type="NCBI Taxonomy" id="60035"/>
    <lineage>
        <taxon>Bacteria</taxon>
        <taxon>Pseudomonadati</taxon>
        <taxon>Thermodesulfobacteriota</taxon>
        <taxon>Desulfuromonadia</taxon>
        <taxon>Geobacterales</taxon>
        <taxon>Geobacteraceae</taxon>
        <taxon>Citrifermentans</taxon>
    </lineage>
</organism>
<reference evidence="1 2" key="1">
    <citation type="submission" date="2020-06" db="EMBL/GenBank/DDBJ databases">
        <title>Interaction of electrochemicaly active bacteria, Geobacter bremensis R4 on different carbon anode.</title>
        <authorList>
            <person name="Meng L."/>
            <person name="Yoshida N."/>
        </authorList>
    </citation>
    <scope>NUCLEOTIDE SEQUENCE [LARGE SCALE GENOMIC DNA]</scope>
    <source>
        <strain evidence="1 2">R4</strain>
    </source>
</reference>
<dbReference type="Pfam" id="PF05534">
    <property type="entry name" value="HicB"/>
    <property type="match status" value="1"/>
</dbReference>
<dbReference type="KEGG" id="gbn:GEOBRER4_00230"/>
<dbReference type="SUPFAM" id="SSF143100">
    <property type="entry name" value="TTHA1013/TTHA0281-like"/>
    <property type="match status" value="1"/>
</dbReference>
<dbReference type="InterPro" id="IPR035069">
    <property type="entry name" value="TTHA1013/TTHA0281-like"/>
</dbReference>
<dbReference type="RefSeq" id="WP_185243718.1">
    <property type="nucleotide sequence ID" value="NZ_AP023213.1"/>
</dbReference>
<dbReference type="SUPFAM" id="SSF47598">
    <property type="entry name" value="Ribbon-helix-helix"/>
    <property type="match status" value="1"/>
</dbReference>
<name>A0A6S6LUG9_9BACT</name>
<evidence type="ECO:0000313" key="1">
    <source>
        <dbReference type="EMBL" id="BCG45273.1"/>
    </source>
</evidence>
<dbReference type="EMBL" id="AP023213">
    <property type="protein sequence ID" value="BCG45273.1"/>
    <property type="molecule type" value="Genomic_DNA"/>
</dbReference>
<keyword evidence="2" id="KW-1185">Reference proteome</keyword>
<protein>
    <submittedName>
        <fullName evidence="1">HicB family protein</fullName>
    </submittedName>
</protein>
<dbReference type="Proteomes" id="UP000515472">
    <property type="component" value="Chromosome"/>
</dbReference>
<sequence length="109" mass="12141">MAQDNDKYTYRITWSEDDEEYVGLCAEFPSLSWLSDTPEAALKGIRKLVEEVISEMMKSGDKVPEPIAAKHFSGKFMVRVPPDVHRQLAIEAAEAGVSLNRLASAKLSQ</sequence>
<dbReference type="AlphaFoldDB" id="A0A6S6LUG9"/>
<dbReference type="GO" id="GO:0006355">
    <property type="term" value="P:regulation of DNA-templated transcription"/>
    <property type="evidence" value="ECO:0007669"/>
    <property type="project" value="InterPro"/>
</dbReference>
<dbReference type="Gene3D" id="3.30.160.250">
    <property type="match status" value="1"/>
</dbReference>